<proteinExistence type="predicted"/>
<sequence length="104" mass="11457">MSATGTRCSSAPRRDLRRNVQCPPLLQRGPRQLPRHLRVPAGLRVLSRPTRLYRHSLQPPTASTSQASRPITAVALLGGRPGSPSRRPQSLDPLQLARKARGRN</sequence>
<dbReference type="AlphaFoldDB" id="A0AAV7VTE1"/>
<feature type="compositionally biased region" description="Polar residues" evidence="1">
    <location>
        <begin position="58"/>
        <end position="69"/>
    </location>
</feature>
<name>A0AAV7VTE1_PLEWA</name>
<evidence type="ECO:0000313" key="3">
    <source>
        <dbReference type="Proteomes" id="UP001066276"/>
    </source>
</evidence>
<evidence type="ECO:0000256" key="1">
    <source>
        <dbReference type="SAM" id="MobiDB-lite"/>
    </source>
</evidence>
<reference evidence="2" key="1">
    <citation type="journal article" date="2022" name="bioRxiv">
        <title>Sequencing and chromosome-scale assembly of the giantPleurodeles waltlgenome.</title>
        <authorList>
            <person name="Brown T."/>
            <person name="Elewa A."/>
            <person name="Iarovenko S."/>
            <person name="Subramanian E."/>
            <person name="Araus A.J."/>
            <person name="Petzold A."/>
            <person name="Susuki M."/>
            <person name="Suzuki K.-i.T."/>
            <person name="Hayashi T."/>
            <person name="Toyoda A."/>
            <person name="Oliveira C."/>
            <person name="Osipova E."/>
            <person name="Leigh N.D."/>
            <person name="Simon A."/>
            <person name="Yun M.H."/>
        </authorList>
    </citation>
    <scope>NUCLEOTIDE SEQUENCE</scope>
    <source>
        <strain evidence="2">20211129_DDA</strain>
        <tissue evidence="2">Liver</tissue>
    </source>
</reference>
<dbReference type="Proteomes" id="UP001066276">
    <property type="component" value="Chromosome 2_1"/>
</dbReference>
<accession>A0AAV7VTE1</accession>
<protein>
    <submittedName>
        <fullName evidence="2">Uncharacterized protein</fullName>
    </submittedName>
</protein>
<comment type="caution">
    <text evidence="2">The sequence shown here is derived from an EMBL/GenBank/DDBJ whole genome shotgun (WGS) entry which is preliminary data.</text>
</comment>
<feature type="region of interest" description="Disordered" evidence="1">
    <location>
        <begin position="50"/>
        <end position="104"/>
    </location>
</feature>
<keyword evidence="3" id="KW-1185">Reference proteome</keyword>
<evidence type="ECO:0000313" key="2">
    <source>
        <dbReference type="EMBL" id="KAJ1204014.1"/>
    </source>
</evidence>
<organism evidence="2 3">
    <name type="scientific">Pleurodeles waltl</name>
    <name type="common">Iberian ribbed newt</name>
    <dbReference type="NCBI Taxonomy" id="8319"/>
    <lineage>
        <taxon>Eukaryota</taxon>
        <taxon>Metazoa</taxon>
        <taxon>Chordata</taxon>
        <taxon>Craniata</taxon>
        <taxon>Vertebrata</taxon>
        <taxon>Euteleostomi</taxon>
        <taxon>Amphibia</taxon>
        <taxon>Batrachia</taxon>
        <taxon>Caudata</taxon>
        <taxon>Salamandroidea</taxon>
        <taxon>Salamandridae</taxon>
        <taxon>Pleurodelinae</taxon>
        <taxon>Pleurodeles</taxon>
    </lineage>
</organism>
<feature type="region of interest" description="Disordered" evidence="1">
    <location>
        <begin position="1"/>
        <end position="35"/>
    </location>
</feature>
<gene>
    <name evidence="2" type="ORF">NDU88_007795</name>
</gene>
<dbReference type="EMBL" id="JANPWB010000003">
    <property type="protein sequence ID" value="KAJ1204014.1"/>
    <property type="molecule type" value="Genomic_DNA"/>
</dbReference>
<feature type="compositionally biased region" description="Low complexity" evidence="1">
    <location>
        <begin position="23"/>
        <end position="32"/>
    </location>
</feature>